<dbReference type="AlphaFoldDB" id="A0AAD0DV16"/>
<dbReference type="Pfam" id="PF13276">
    <property type="entry name" value="HTH_21"/>
    <property type="match status" value="1"/>
</dbReference>
<dbReference type="Pfam" id="PF00665">
    <property type="entry name" value="rve"/>
    <property type="match status" value="1"/>
</dbReference>
<dbReference type="EMBL" id="CP026562">
    <property type="protein sequence ID" value="AVB18276.1"/>
    <property type="molecule type" value="Genomic_DNA"/>
</dbReference>
<dbReference type="PROSITE" id="PS50994">
    <property type="entry name" value="INTEGRASE"/>
    <property type="match status" value="1"/>
</dbReference>
<evidence type="ECO:0000259" key="2">
    <source>
        <dbReference type="PROSITE" id="PS50994"/>
    </source>
</evidence>
<dbReference type="InterPro" id="IPR048020">
    <property type="entry name" value="Transpos_IS3"/>
</dbReference>
<dbReference type="InterPro" id="IPR050900">
    <property type="entry name" value="Transposase_IS3/IS150/IS904"/>
</dbReference>
<proteinExistence type="inferred from homology"/>
<dbReference type="KEGG" id="pavl:BKM03_00855"/>
<dbReference type="GO" id="GO:0003677">
    <property type="term" value="F:DNA binding"/>
    <property type="evidence" value="ECO:0007669"/>
    <property type="project" value="InterPro"/>
</dbReference>
<dbReference type="InterPro" id="IPR012337">
    <property type="entry name" value="RNaseH-like_sf"/>
</dbReference>
<dbReference type="GO" id="GO:0004803">
    <property type="term" value="F:transposase activity"/>
    <property type="evidence" value="ECO:0007669"/>
    <property type="project" value="InterPro"/>
</dbReference>
<evidence type="ECO:0000313" key="3">
    <source>
        <dbReference type="EMBL" id="AVB17994.1"/>
    </source>
</evidence>
<dbReference type="GO" id="GO:0006313">
    <property type="term" value="P:DNA transposition"/>
    <property type="evidence" value="ECO:0007669"/>
    <property type="project" value="InterPro"/>
</dbReference>
<reference evidence="5 6" key="1">
    <citation type="submission" date="2018-02" db="EMBL/GenBank/DDBJ databases">
        <title>Comparative genomics of Pseudomonas syringae.</title>
        <authorList>
            <person name="Hulin M.T."/>
        </authorList>
    </citation>
    <scope>NUCLEOTIDE SEQUENCE [LARGE SCALE GENOMIC DNA]</scope>
    <source>
        <strain evidence="5 6">R2leaf</strain>
    </source>
</reference>
<evidence type="ECO:0000313" key="5">
    <source>
        <dbReference type="EMBL" id="AVB18311.1"/>
    </source>
</evidence>
<dbReference type="KEGG" id="pavl:BKM03_02700"/>
<dbReference type="KEGG" id="pavl:BKM03_02510"/>
<sequence>MTKKYRKFDAAFKLDVCKLIVDQGQSVNSVCLDMNLSDTAVRRWVEQYKAELLGGPGIGKPLTNEQQRIRQLEQQIRELKMDNDIPKKSYGLLCPRIEVIHQLVHQLQRKAYPVARICRVLRISRSGFYEAHQRRQIPKPACPAAAMIKATFESTEHCYGSRRLVSSLRSEGMSIGRFKVRRLMKQQGLRPIWKRKFVHTTSSNHNLPVAENLLNRQFNPEAINQSWVADITYIRTRSGWVYLAAVMDLFSRKIVGWAMAPHMRAELVTSAMQLAIAQRRPEPGLIAHSDRGSQYAGAAYQALLTRNGMRCSMSRKGNCWDNAVMERFFLNLKMERTWRKDYANLGEAVKDITDYIVRFYNEGRLHSTLGYVPPNQYERQAA</sequence>
<dbReference type="EMBL" id="CP026562">
    <property type="protein sequence ID" value="AVB17994.1"/>
    <property type="molecule type" value="Genomic_DNA"/>
</dbReference>
<gene>
    <name evidence="3" type="ORF">BKM03_00855</name>
    <name evidence="4" type="ORF">BKM03_02510</name>
    <name evidence="5" type="ORF">BKM03_02700</name>
</gene>
<dbReference type="PANTHER" id="PTHR46889">
    <property type="entry name" value="TRANSPOSASE INSF FOR INSERTION SEQUENCE IS3B-RELATED"/>
    <property type="match status" value="1"/>
</dbReference>
<dbReference type="Proteomes" id="UP000236903">
    <property type="component" value="Chromosome"/>
</dbReference>
<evidence type="ECO:0000313" key="4">
    <source>
        <dbReference type="EMBL" id="AVB18276.1"/>
    </source>
</evidence>
<dbReference type="Gene3D" id="1.10.10.60">
    <property type="entry name" value="Homeodomain-like"/>
    <property type="match status" value="1"/>
</dbReference>
<dbReference type="Pfam" id="PF13333">
    <property type="entry name" value="rve_2"/>
    <property type="match status" value="1"/>
</dbReference>
<dbReference type="InterPro" id="IPR001584">
    <property type="entry name" value="Integrase_cat-core"/>
</dbReference>
<organism evidence="5 6">
    <name type="scientific">Pseudomonas avellanae</name>
    <dbReference type="NCBI Taxonomy" id="46257"/>
    <lineage>
        <taxon>Bacteria</taxon>
        <taxon>Pseudomonadati</taxon>
        <taxon>Pseudomonadota</taxon>
        <taxon>Gammaproteobacteria</taxon>
        <taxon>Pseudomonadales</taxon>
        <taxon>Pseudomonadaceae</taxon>
        <taxon>Pseudomonas</taxon>
    </lineage>
</organism>
<dbReference type="InterPro" id="IPR036397">
    <property type="entry name" value="RNaseH_sf"/>
</dbReference>
<dbReference type="InterPro" id="IPR002514">
    <property type="entry name" value="Transposase_8"/>
</dbReference>
<dbReference type="RefSeq" id="WP_103365298.1">
    <property type="nucleotide sequence ID" value="NZ_CP026562.1"/>
</dbReference>
<dbReference type="SUPFAM" id="SSF53098">
    <property type="entry name" value="Ribonuclease H-like"/>
    <property type="match status" value="1"/>
</dbReference>
<dbReference type="InterPro" id="IPR009057">
    <property type="entry name" value="Homeodomain-like_sf"/>
</dbReference>
<dbReference type="Gene3D" id="3.30.420.10">
    <property type="entry name" value="Ribonuclease H-like superfamily/Ribonuclease H"/>
    <property type="match status" value="1"/>
</dbReference>
<evidence type="ECO:0000313" key="6">
    <source>
        <dbReference type="Proteomes" id="UP000236903"/>
    </source>
</evidence>
<dbReference type="GO" id="GO:0015074">
    <property type="term" value="P:DNA integration"/>
    <property type="evidence" value="ECO:0007669"/>
    <property type="project" value="InterPro"/>
</dbReference>
<dbReference type="EMBL" id="CP026562">
    <property type="protein sequence ID" value="AVB18311.1"/>
    <property type="molecule type" value="Genomic_DNA"/>
</dbReference>
<dbReference type="PANTHER" id="PTHR46889:SF4">
    <property type="entry name" value="TRANSPOSASE INSO FOR INSERTION SEQUENCE ELEMENT IS911B-RELATED"/>
    <property type="match status" value="1"/>
</dbReference>
<dbReference type="NCBIfam" id="NF033516">
    <property type="entry name" value="transpos_IS3"/>
    <property type="match status" value="1"/>
</dbReference>
<feature type="domain" description="Integrase catalytic" evidence="2">
    <location>
        <begin position="216"/>
        <end position="381"/>
    </location>
</feature>
<dbReference type="Pfam" id="PF01527">
    <property type="entry name" value="HTH_Tnp_1"/>
    <property type="match status" value="1"/>
</dbReference>
<name>A0AAD0DV16_9PSED</name>
<protein>
    <submittedName>
        <fullName evidence="5">IS3 family transposase</fullName>
    </submittedName>
</protein>
<evidence type="ECO:0000256" key="1">
    <source>
        <dbReference type="ARBA" id="ARBA00009964"/>
    </source>
</evidence>
<comment type="similarity">
    <text evidence="1">Belongs to the transposase 8 family.</text>
</comment>
<dbReference type="SUPFAM" id="SSF46689">
    <property type="entry name" value="Homeodomain-like"/>
    <property type="match status" value="1"/>
</dbReference>
<dbReference type="InterPro" id="IPR025948">
    <property type="entry name" value="HTH-like_dom"/>
</dbReference>
<accession>A0AAD0DV16</accession>